<dbReference type="GO" id="GO:0004748">
    <property type="term" value="F:ribonucleoside-diphosphate reductase activity, thioredoxin disulfide as acceptor"/>
    <property type="evidence" value="ECO:0007669"/>
    <property type="project" value="TreeGrafter"/>
</dbReference>
<evidence type="ECO:0000256" key="4">
    <source>
        <dbReference type="ARBA" id="ARBA00023285"/>
    </source>
</evidence>
<name>A0A6J5NS49_9CAUD</name>
<dbReference type="Gene3D" id="3.20.70.20">
    <property type="match status" value="2"/>
</dbReference>
<dbReference type="PANTHER" id="PTHR43371">
    <property type="entry name" value="VITAMIN B12-DEPENDENT RIBONUCLEOTIDE REDUCTASE"/>
    <property type="match status" value="1"/>
</dbReference>
<evidence type="ECO:0000256" key="2">
    <source>
        <dbReference type="ARBA" id="ARBA00022628"/>
    </source>
</evidence>
<evidence type="ECO:0000313" key="6">
    <source>
        <dbReference type="EMBL" id="CAB4160486.1"/>
    </source>
</evidence>
<keyword evidence="3" id="KW-0560">Oxidoreductase</keyword>
<evidence type="ECO:0000256" key="1">
    <source>
        <dbReference type="ARBA" id="ARBA00001922"/>
    </source>
</evidence>
<dbReference type="GO" id="GO:0031419">
    <property type="term" value="F:cobalamin binding"/>
    <property type="evidence" value="ECO:0007669"/>
    <property type="project" value="UniProtKB-KW"/>
</dbReference>
<accession>A0A6J5NS49</accession>
<dbReference type="InterPro" id="IPR050862">
    <property type="entry name" value="RdRp_reductase_class-2"/>
</dbReference>
<keyword evidence="2" id="KW-0846">Cobalamin</keyword>
<keyword evidence="4" id="KW-0170">Cobalt</keyword>
<protein>
    <recommendedName>
        <fullName evidence="5">B12-dependent ribonucleotide reductase insertion domain-containing protein</fullName>
    </recommendedName>
</protein>
<organism evidence="6">
    <name type="scientific">uncultured Caudovirales phage</name>
    <dbReference type="NCBI Taxonomy" id="2100421"/>
    <lineage>
        <taxon>Viruses</taxon>
        <taxon>Duplodnaviria</taxon>
        <taxon>Heunggongvirae</taxon>
        <taxon>Uroviricota</taxon>
        <taxon>Caudoviricetes</taxon>
        <taxon>Peduoviridae</taxon>
        <taxon>Maltschvirus</taxon>
        <taxon>Maltschvirus maltsch</taxon>
    </lineage>
</organism>
<dbReference type="Pfam" id="PF21995">
    <property type="entry name" value="RNR-II_ins_dom"/>
    <property type="match status" value="1"/>
</dbReference>
<gene>
    <name evidence="6" type="ORF">UFOVP723_225</name>
</gene>
<sequence>MEISNKILSEITVYMKYAKYLPELNRRETWEELVTRNKQMHQKTYPHLVDEIEKSYKFVYAKKVLPSMRSLQFGGKPIEISPNRIYNCAYLPIDDHRAFGEAMFLLLGGTGVGYSVQKHHIEKLPEIHKPNPKRNRRYLIADSIEGWADAVKVLIKSYFVGGSSFTFDFSDIRQKGARLVTSGGKAPGPQPLKECLIKLQGILDAKEDGDKLSPIEVHDMVCHVADAVLAGGIRRAALISLFSADDEEMIACKSGNWWETNPQRGRANNSATLMRHKLTKEFFMDLWKRVELSGAGEPGIYLTNDKDWGTNPCCEIALRPFQFCNLCEVNASDIESQEDLEARVKAAAFIGTLQAGYTSFHYLRPIWQRTTEKDALIGVSMTGIGSGVVLGYDMKAAAKAVKEENARVAELIGINRSARTTTVKPAGTTSLALGTSSGIHAWHNDYYIRRIRVGKNEAIYSYLAINHPELIEDEYFRPHDTAVISIPQKAPLGAILRTESPFQLLDRIKKVHLEWVKPGHRTGNNTHNVSATVSLRDDEWDLAGEWMWENRDHYNGLSVLPYNGGTYTQAPFEDCTAETYDAMMKSLHNIDLSNVIELDDNTDLSGELACAGGACEIK</sequence>
<dbReference type="PANTHER" id="PTHR43371:SF1">
    <property type="entry name" value="RIBONUCLEOSIDE-DIPHOSPHATE REDUCTASE"/>
    <property type="match status" value="1"/>
</dbReference>
<feature type="domain" description="B12-dependent ribonucleotide reductase insertion" evidence="5">
    <location>
        <begin position="136"/>
        <end position="202"/>
    </location>
</feature>
<dbReference type="InterPro" id="IPR054158">
    <property type="entry name" value="RNR-II_ins_dom"/>
</dbReference>
<evidence type="ECO:0000259" key="5">
    <source>
        <dbReference type="Pfam" id="PF21995"/>
    </source>
</evidence>
<dbReference type="EMBL" id="LR796697">
    <property type="protein sequence ID" value="CAB4160486.1"/>
    <property type="molecule type" value="Genomic_DNA"/>
</dbReference>
<reference evidence="6" key="1">
    <citation type="submission" date="2020-04" db="EMBL/GenBank/DDBJ databases">
        <authorList>
            <person name="Chiriac C."/>
            <person name="Salcher M."/>
            <person name="Ghai R."/>
            <person name="Kavagutti S V."/>
        </authorList>
    </citation>
    <scope>NUCLEOTIDE SEQUENCE</scope>
</reference>
<proteinExistence type="predicted"/>
<dbReference type="SUPFAM" id="SSF51998">
    <property type="entry name" value="PFL-like glycyl radical enzymes"/>
    <property type="match status" value="1"/>
</dbReference>
<comment type="cofactor">
    <cofactor evidence="1">
        <name>adenosylcob(III)alamin</name>
        <dbReference type="ChEBI" id="CHEBI:18408"/>
    </cofactor>
</comment>
<evidence type="ECO:0000256" key="3">
    <source>
        <dbReference type="ARBA" id="ARBA00023002"/>
    </source>
</evidence>